<accession>F3CGN9</accession>
<dbReference type="AlphaFoldDB" id="F3CGN9"/>
<gene>
    <name evidence="1" type="ORF">Pgy4_36300</name>
</gene>
<feature type="non-terminal residue" evidence="1">
    <location>
        <position position="1"/>
    </location>
</feature>
<dbReference type="Gene3D" id="2.30.110.50">
    <property type="match status" value="1"/>
</dbReference>
<dbReference type="EMBL" id="ADWY01002726">
    <property type="protein sequence ID" value="EGH18431.1"/>
    <property type="molecule type" value="Genomic_DNA"/>
</dbReference>
<reference evidence="1 2" key="1">
    <citation type="journal article" date="2011" name="PLoS Pathog.">
        <title>Dynamic evolution of pathogenicity revealed by sequencing and comparative genomics of 19 Pseudomonas syringae isolates.</title>
        <authorList>
            <person name="Baltrus D.A."/>
            <person name="Nishimura M.T."/>
            <person name="Romanchuk A."/>
            <person name="Chang J.H."/>
            <person name="Mukhtar M.S."/>
            <person name="Cherkis K."/>
            <person name="Roach J."/>
            <person name="Grant S.R."/>
            <person name="Jones C.D."/>
            <person name="Dangl J.L."/>
        </authorList>
    </citation>
    <scope>NUCLEOTIDE SEQUENCE [LARGE SCALE GENOMIC DNA]</scope>
    <source>
        <strain evidence="2">race 4</strain>
    </source>
</reference>
<evidence type="ECO:0000313" key="1">
    <source>
        <dbReference type="EMBL" id="EGH18431.1"/>
    </source>
</evidence>
<evidence type="ECO:0000313" key="2">
    <source>
        <dbReference type="Proteomes" id="UP000005466"/>
    </source>
</evidence>
<dbReference type="Proteomes" id="UP000005466">
    <property type="component" value="Unassembled WGS sequence"/>
</dbReference>
<sequence length="70" mass="7761">FKNLANPAQEMLLESFSGTEGLSYAYSFELTLLCQDSGIKLKSMMGQHSLIEIELADGSTRHVAGYITRF</sequence>
<protein>
    <submittedName>
        <fullName evidence="1">Rhs family protein</fullName>
    </submittedName>
</protein>
<dbReference type="Pfam" id="PF05954">
    <property type="entry name" value="Phage_GPD"/>
    <property type="match status" value="1"/>
</dbReference>
<name>F3CGN9_PSESG</name>
<proteinExistence type="predicted"/>
<feature type="non-terminal residue" evidence="1">
    <location>
        <position position="70"/>
    </location>
</feature>
<comment type="caution">
    <text evidence="1">The sequence shown here is derived from an EMBL/GenBank/DDBJ whole genome shotgun (WGS) entry which is preliminary data.</text>
</comment>
<organism evidence="1 2">
    <name type="scientific">Pseudomonas savastanoi pv. glycinea str. race 4</name>
    <dbReference type="NCBI Taxonomy" id="875330"/>
    <lineage>
        <taxon>Bacteria</taxon>
        <taxon>Pseudomonadati</taxon>
        <taxon>Pseudomonadota</taxon>
        <taxon>Gammaproteobacteria</taxon>
        <taxon>Pseudomonadales</taxon>
        <taxon>Pseudomonadaceae</taxon>
        <taxon>Pseudomonas</taxon>
    </lineage>
</organism>
<dbReference type="SUPFAM" id="SSF69279">
    <property type="entry name" value="Phage tail proteins"/>
    <property type="match status" value="1"/>
</dbReference>